<feature type="domain" description="Phytochrome chromophore attachment site" evidence="16">
    <location>
        <begin position="668"/>
        <end position="808"/>
    </location>
</feature>
<evidence type="ECO:0000256" key="10">
    <source>
        <dbReference type="ARBA" id="ARBA00023012"/>
    </source>
</evidence>
<keyword evidence="15" id="KW-0175">Coiled coil</keyword>
<dbReference type="eggNOG" id="COG2203">
    <property type="taxonomic scope" value="Bacteria"/>
</dbReference>
<dbReference type="GO" id="GO:0000155">
    <property type="term" value="F:phosphorelay sensor kinase activity"/>
    <property type="evidence" value="ECO:0007669"/>
    <property type="project" value="InterPro"/>
</dbReference>
<dbReference type="Pfam" id="PF00072">
    <property type="entry name" value="Response_reg"/>
    <property type="match status" value="1"/>
</dbReference>
<keyword evidence="9" id="KW-0067">ATP-binding</keyword>
<evidence type="ECO:0000256" key="5">
    <source>
        <dbReference type="ARBA" id="ARBA00022553"/>
    </source>
</evidence>
<dbReference type="InterPro" id="IPR003018">
    <property type="entry name" value="GAF"/>
</dbReference>
<feature type="modified residue" description="4-aspartylphosphate" evidence="14">
    <location>
        <position position="1136"/>
    </location>
</feature>
<dbReference type="SMART" id="SM00065">
    <property type="entry name" value="GAF"/>
    <property type="match status" value="4"/>
</dbReference>
<dbReference type="FunFam" id="3.30.565.10:FF:000010">
    <property type="entry name" value="Sensor histidine kinase RcsC"/>
    <property type="match status" value="1"/>
</dbReference>
<evidence type="ECO:0000256" key="3">
    <source>
        <dbReference type="ARBA" id="ARBA00006402"/>
    </source>
</evidence>
<reference evidence="20" key="1">
    <citation type="journal article" date="2011" name="MBio">
        <title>Novel metabolic attributes of the genus Cyanothece, comprising a group of unicellular nitrogen-fixing Cyanobacteria.</title>
        <authorList>
            <person name="Bandyopadhyay A."/>
            <person name="Elvitigala T."/>
            <person name="Welsh E."/>
            <person name="Stockel J."/>
            <person name="Liberton M."/>
            <person name="Min H."/>
            <person name="Sherman L.A."/>
            <person name="Pakrasi H.B."/>
        </authorList>
    </citation>
    <scope>NUCLEOTIDE SEQUENCE [LARGE SCALE GENOMIC DNA]</scope>
    <source>
        <strain evidence="20">PCC 7822</strain>
    </source>
</reference>
<dbReference type="FunFam" id="1.10.287.130:FF:000038">
    <property type="entry name" value="Sensory transduction histidine kinase"/>
    <property type="match status" value="1"/>
</dbReference>
<dbReference type="InterPro" id="IPR011006">
    <property type="entry name" value="CheY-like_superfamily"/>
</dbReference>
<dbReference type="EMBL" id="CP002198">
    <property type="protein sequence ID" value="ADN17171.1"/>
    <property type="molecule type" value="Genomic_DNA"/>
</dbReference>
<keyword evidence="7" id="KW-0547">Nucleotide-binding</keyword>
<evidence type="ECO:0000256" key="13">
    <source>
        <dbReference type="ARBA" id="ARBA00074306"/>
    </source>
</evidence>
<dbReference type="InterPro" id="IPR001789">
    <property type="entry name" value="Sig_transdc_resp-reg_receiver"/>
</dbReference>
<keyword evidence="6" id="KW-0808">Transferase</keyword>
<dbReference type="PROSITE" id="PS50109">
    <property type="entry name" value="HIS_KIN"/>
    <property type="match status" value="1"/>
</dbReference>
<dbReference type="SMART" id="SM00387">
    <property type="entry name" value="HATPase_c"/>
    <property type="match status" value="1"/>
</dbReference>
<proteinExistence type="inferred from homology"/>
<evidence type="ECO:0000256" key="12">
    <source>
        <dbReference type="ARBA" id="ARBA00023306"/>
    </source>
</evidence>
<feature type="domain" description="Response regulatory" evidence="18">
    <location>
        <begin position="1087"/>
        <end position="1215"/>
    </location>
</feature>
<dbReference type="SUPFAM" id="SSF55874">
    <property type="entry name" value="ATPase domain of HSP90 chaperone/DNA topoisomerase II/histidine kinase"/>
    <property type="match status" value="1"/>
</dbReference>
<dbReference type="InterPro" id="IPR004358">
    <property type="entry name" value="Sig_transdc_His_kin-like_C"/>
</dbReference>
<dbReference type="eggNOG" id="COG3706">
    <property type="taxonomic scope" value="Bacteria"/>
</dbReference>
<dbReference type="InterPro" id="IPR036097">
    <property type="entry name" value="HisK_dim/P_sf"/>
</dbReference>
<dbReference type="STRING" id="497965.Cyan7822_5290"/>
<evidence type="ECO:0000256" key="8">
    <source>
        <dbReference type="ARBA" id="ARBA00022777"/>
    </source>
</evidence>
<dbReference type="Pfam" id="PF01590">
    <property type="entry name" value="GAF"/>
    <property type="match status" value="4"/>
</dbReference>
<dbReference type="Gene3D" id="3.40.50.2300">
    <property type="match status" value="1"/>
</dbReference>
<dbReference type="Pfam" id="PF00512">
    <property type="entry name" value="HisKA"/>
    <property type="match status" value="1"/>
</dbReference>
<dbReference type="PROSITE" id="PS50046">
    <property type="entry name" value="PHYTOCHROME_2"/>
    <property type="match status" value="4"/>
</dbReference>
<keyword evidence="10" id="KW-0902">Two-component regulatory system</keyword>
<dbReference type="eggNOG" id="COG4251">
    <property type="taxonomic scope" value="Bacteria"/>
</dbReference>
<dbReference type="InterPro" id="IPR003661">
    <property type="entry name" value="HisK_dim/P_dom"/>
</dbReference>
<dbReference type="CDD" id="cd00082">
    <property type="entry name" value="HisKA"/>
    <property type="match status" value="1"/>
</dbReference>
<evidence type="ECO:0000313" key="19">
    <source>
        <dbReference type="EMBL" id="ADN17171.1"/>
    </source>
</evidence>
<dbReference type="CDD" id="cd17546">
    <property type="entry name" value="REC_hyHK_CKI1_RcsC-like"/>
    <property type="match status" value="1"/>
</dbReference>
<dbReference type="SMART" id="SM00448">
    <property type="entry name" value="REC"/>
    <property type="match status" value="1"/>
</dbReference>
<dbReference type="CDD" id="cd16922">
    <property type="entry name" value="HATPase_EvgS-ArcB-TorS-like"/>
    <property type="match status" value="1"/>
</dbReference>
<dbReference type="SUPFAM" id="SSF55781">
    <property type="entry name" value="GAF domain-like"/>
    <property type="match status" value="4"/>
</dbReference>
<keyword evidence="20" id="KW-1185">Reference proteome</keyword>
<keyword evidence="11" id="KW-0472">Membrane</keyword>
<comment type="catalytic activity">
    <reaction evidence="1">
        <text>ATP + protein L-histidine = ADP + protein N-phospho-L-histidine.</text>
        <dbReference type="EC" id="2.7.13.3"/>
    </reaction>
</comment>
<dbReference type="PANTHER" id="PTHR43047">
    <property type="entry name" value="TWO-COMPONENT HISTIDINE PROTEIN KINASE"/>
    <property type="match status" value="1"/>
</dbReference>
<comment type="similarity">
    <text evidence="3">In the N-terminal section; belongs to the phytochrome family.</text>
</comment>
<keyword evidence="12" id="KW-0131">Cell cycle</keyword>
<dbReference type="Gene3D" id="3.30.565.10">
    <property type="entry name" value="Histidine kinase-like ATPase, C-terminal domain"/>
    <property type="match status" value="1"/>
</dbReference>
<dbReference type="PANTHER" id="PTHR43047:SF72">
    <property type="entry name" value="OSMOSENSING HISTIDINE PROTEIN KINASE SLN1"/>
    <property type="match status" value="1"/>
</dbReference>
<keyword evidence="8 19" id="KW-0418">Kinase</keyword>
<feature type="domain" description="Phytochrome chromophore attachment site" evidence="16">
    <location>
        <begin position="472"/>
        <end position="611"/>
    </location>
</feature>
<dbReference type="InterPro" id="IPR029016">
    <property type="entry name" value="GAF-like_dom_sf"/>
</dbReference>
<dbReference type="GO" id="GO:0009927">
    <property type="term" value="F:histidine phosphotransfer kinase activity"/>
    <property type="evidence" value="ECO:0007669"/>
    <property type="project" value="TreeGrafter"/>
</dbReference>
<dbReference type="EC" id="2.7.13.3" evidence="4"/>
<dbReference type="KEGG" id="cyj:Cyan7822_5290"/>
<dbReference type="GO" id="GO:0005886">
    <property type="term" value="C:plasma membrane"/>
    <property type="evidence" value="ECO:0007669"/>
    <property type="project" value="TreeGrafter"/>
</dbReference>
<dbReference type="InterPro" id="IPR036890">
    <property type="entry name" value="HATPase_C_sf"/>
</dbReference>
<dbReference type="Gene3D" id="3.30.450.40">
    <property type="match status" value="4"/>
</dbReference>
<feature type="domain" description="Phytochrome chromophore attachment site" evidence="16">
    <location>
        <begin position="74"/>
        <end position="213"/>
    </location>
</feature>
<dbReference type="PROSITE" id="PS50110">
    <property type="entry name" value="RESPONSE_REGULATORY"/>
    <property type="match status" value="1"/>
</dbReference>
<organism evidence="19 20">
    <name type="scientific">Gloeothece verrucosa (strain PCC 7822)</name>
    <name type="common">Cyanothece sp. (strain PCC 7822)</name>
    <dbReference type="NCBI Taxonomy" id="497965"/>
    <lineage>
        <taxon>Bacteria</taxon>
        <taxon>Bacillati</taxon>
        <taxon>Cyanobacteriota</taxon>
        <taxon>Cyanophyceae</taxon>
        <taxon>Oscillatoriophycideae</taxon>
        <taxon>Chroococcales</taxon>
        <taxon>Aphanothecaceae</taxon>
        <taxon>Gloeothece</taxon>
        <taxon>Gloeothece verrucosa</taxon>
    </lineage>
</organism>
<evidence type="ECO:0000259" key="16">
    <source>
        <dbReference type="PROSITE" id="PS50046"/>
    </source>
</evidence>
<dbReference type="GO" id="GO:0005524">
    <property type="term" value="F:ATP binding"/>
    <property type="evidence" value="ECO:0007669"/>
    <property type="project" value="UniProtKB-KW"/>
</dbReference>
<evidence type="ECO:0000256" key="7">
    <source>
        <dbReference type="ARBA" id="ARBA00022741"/>
    </source>
</evidence>
<feature type="domain" description="Phytochrome chromophore attachment site" evidence="16">
    <location>
        <begin position="256"/>
        <end position="414"/>
    </location>
</feature>
<evidence type="ECO:0000256" key="14">
    <source>
        <dbReference type="PROSITE-ProRule" id="PRU00169"/>
    </source>
</evidence>
<evidence type="ECO:0000256" key="6">
    <source>
        <dbReference type="ARBA" id="ARBA00022679"/>
    </source>
</evidence>
<dbReference type="HOGENOM" id="CLU_006269_0_0_3"/>
<dbReference type="SMART" id="SM00388">
    <property type="entry name" value="HisKA"/>
    <property type="match status" value="1"/>
</dbReference>
<dbReference type="PRINTS" id="PR00344">
    <property type="entry name" value="BCTRLSENSOR"/>
</dbReference>
<evidence type="ECO:0000256" key="4">
    <source>
        <dbReference type="ARBA" id="ARBA00012438"/>
    </source>
</evidence>
<dbReference type="Pfam" id="PF02518">
    <property type="entry name" value="HATPase_c"/>
    <property type="match status" value="1"/>
</dbReference>
<keyword evidence="5 14" id="KW-0597">Phosphoprotein</keyword>
<sequence length="1305" mass="148738">MKASTLTRPGQLLLLIMSRKPPLAKPIWRRLTHQFSELHRRFKQLEKTNDLKSSQIEQQKALLAVIAKIRESLDLTTIFNSTAQEVRQLLKADRVAIFRFKPKTQGTVGEFVAEDVLPPLSSALNITIEDLCFEQKHRDKYQQGRIHTFSDIEQITLEDCYRDLLKQFNIRANLVVPLLNEKELWGLLCIHQCYQPRHWQDGEIEFVRQIALHLGIAVQQAEQIGQLQRQSEQLAASIQREQAIAAIINKIRRSLDLNTIFQTTTGEVLQLIKGDRVAIYRFNPDWSGEFIVDTVAHGWTSLMDLQFSHLELCGNISECSVKNLVNPQLTDTYLKNTSGGFSQNDLFRVCNDIYNAGFSECYIKILEICQAKAYVIVAIYEGEKLWGLLATYQNSGLRHWEETEINFLVQIAAQLGVAIQQAELLAQTQQRSALLQTTLDTELQKRARELAQEAQQEKALAEVIDKIRNSLELATIFQTATREIRHLLGADRVGIFQFYASSGYQEGEFVSEDVIFPYSSVLAKKIQDRCFGEHHANYYQEGYVLAIPDIEQAGLSDCHLEILAEFQVKANLVLPLLKGNELWGLLCIHHCSTARSWQPQEIEFVRKIAIQLGVALQQAELLVQAQNRSTELQIALAQVELQKEQQAQVAQQERTLARVIERVRQTLDIDTIFESTTQELRQIFNCDRVVVYRFFPDWNGEFVYESLAEGWIPLIVGNTKTVWRDTYFQDTQASRYHNHETFAVDDIDQKKLSACHLELLKIFEIRAYLVAPVFVGEKLWGLLGAYQNRVPRHWEDSEISLLTRVGDQLGVALQQAELIEELKKAKERADAANQAKSEFLANMSHELRTPLNAILGFTQLLARDSSLNQKQQDFVGIIGRSGEHLLSLLNDVLEMSKIEAGRITLNENDFDLYRLLNILEEMFQLKAQSKNLQLIFHCDPDVPQYIKTDESKLRQVLINLIGNGIKFTETGSVMLRVRVSPENSQAILFEVEDTGPGIGTEELDILFQAFVQTVSGRKSQEGTGLGLPISQKFVELMGGNISVNSTLHKGSTFSFEIPVTHSESTRVSKPNQTHQIIGLAPSQPPYRILVADDKWESRLMLVNLLSPLGFQVREAENGQQAVEIWESWHPNLIWMDMRMPVLDGYQATRQIREKESLSAELVPHPSQNQRPTKIIALTASVLDTHKMTVVKAGCDDFVAKPFRKEKIFDKIAEHLGVRYHYQQSDAIGVSDSSRLENLRSEIQKMPAEWRKTLQSAVLSAREKRIDQLITQIPQQDSLLVKTLTSMLNKLAFDEILELINIEDEQ</sequence>
<dbReference type="InterPro" id="IPR003594">
    <property type="entry name" value="HATPase_dom"/>
</dbReference>
<feature type="coiled-coil region" evidence="15">
    <location>
        <begin position="622"/>
        <end position="662"/>
    </location>
</feature>
<dbReference type="SUPFAM" id="SSF47384">
    <property type="entry name" value="Homodimeric domain of signal transducing histidine kinase"/>
    <property type="match status" value="1"/>
</dbReference>
<feature type="coiled-coil region" evidence="15">
    <location>
        <begin position="815"/>
        <end position="842"/>
    </location>
</feature>
<evidence type="ECO:0000256" key="15">
    <source>
        <dbReference type="SAM" id="Coils"/>
    </source>
</evidence>
<evidence type="ECO:0000256" key="11">
    <source>
        <dbReference type="ARBA" id="ARBA00023136"/>
    </source>
</evidence>
<evidence type="ECO:0000256" key="2">
    <source>
        <dbReference type="ARBA" id="ARBA00004370"/>
    </source>
</evidence>
<evidence type="ECO:0000256" key="1">
    <source>
        <dbReference type="ARBA" id="ARBA00000085"/>
    </source>
</evidence>
<evidence type="ECO:0000313" key="20">
    <source>
        <dbReference type="Proteomes" id="UP000008206"/>
    </source>
</evidence>
<dbReference type="Gene3D" id="1.10.287.130">
    <property type="match status" value="1"/>
</dbReference>
<evidence type="ECO:0000256" key="9">
    <source>
        <dbReference type="ARBA" id="ARBA00022840"/>
    </source>
</evidence>
<accession>E0U715</accession>
<dbReference type="InterPro" id="IPR005467">
    <property type="entry name" value="His_kinase_dom"/>
</dbReference>
<feature type="domain" description="Histidine kinase" evidence="17">
    <location>
        <begin position="842"/>
        <end position="1061"/>
    </location>
</feature>
<evidence type="ECO:0000259" key="17">
    <source>
        <dbReference type="PROSITE" id="PS50109"/>
    </source>
</evidence>
<dbReference type="SUPFAM" id="SSF52172">
    <property type="entry name" value="CheY-like"/>
    <property type="match status" value="1"/>
</dbReference>
<name>E0U715_GLOV7</name>
<protein>
    <recommendedName>
        <fullName evidence="13">Circadian input-output histidine kinase CikA</fullName>
        <ecNumber evidence="4">2.7.13.3</ecNumber>
    </recommendedName>
</protein>
<comment type="subcellular location">
    <subcellularLocation>
        <location evidence="2">Membrane</location>
    </subcellularLocation>
</comment>
<dbReference type="Proteomes" id="UP000008206">
    <property type="component" value="Chromosome"/>
</dbReference>
<dbReference type="InterPro" id="IPR016132">
    <property type="entry name" value="Phyto_chromo_attachment"/>
</dbReference>
<gene>
    <name evidence="19" type="ordered locus">Cyan7822_5290</name>
</gene>
<evidence type="ECO:0000259" key="18">
    <source>
        <dbReference type="PROSITE" id="PS50110"/>
    </source>
</evidence>